<comment type="cofactor">
    <cofactor evidence="1">
        <name>FAD</name>
        <dbReference type="ChEBI" id="CHEBI:57692"/>
    </cofactor>
</comment>
<dbReference type="SUPFAM" id="SSF55103">
    <property type="entry name" value="FAD-linked oxidases, C-terminal domain"/>
    <property type="match status" value="1"/>
</dbReference>
<evidence type="ECO:0000313" key="6">
    <source>
        <dbReference type="EMBL" id="OYD53832.1"/>
    </source>
</evidence>
<proteinExistence type="inferred from homology"/>
<dbReference type="Gene3D" id="3.30.43.10">
    <property type="entry name" value="Uridine Diphospho-n-acetylenolpyruvylglucosamine Reductase, domain 2"/>
    <property type="match status" value="1"/>
</dbReference>
<dbReference type="GO" id="GO:0022904">
    <property type="term" value="P:respiratory electron transport chain"/>
    <property type="evidence" value="ECO:0007669"/>
    <property type="project" value="TreeGrafter"/>
</dbReference>
<dbReference type="InterPro" id="IPR016166">
    <property type="entry name" value="FAD-bd_PCMH"/>
</dbReference>
<dbReference type="Gene3D" id="3.30.70.2740">
    <property type="match status" value="1"/>
</dbReference>
<dbReference type="FunFam" id="1.10.45.10:FF:000001">
    <property type="entry name" value="D-lactate dehydrogenase mitochondrial"/>
    <property type="match status" value="1"/>
</dbReference>
<dbReference type="InterPro" id="IPR004113">
    <property type="entry name" value="FAD-bd_oxidored_4_C"/>
</dbReference>
<dbReference type="AlphaFoldDB" id="A0A235EXS0"/>
<dbReference type="Proteomes" id="UP000215181">
    <property type="component" value="Unassembled WGS sequence"/>
</dbReference>
<dbReference type="OrthoDB" id="8522822at2"/>
<comment type="similarity">
    <text evidence="2">Belongs to the FAD-binding oxidoreductase/transferase type 4 family.</text>
</comment>
<reference evidence="6 7" key="1">
    <citation type="submission" date="2017-07" db="EMBL/GenBank/DDBJ databases">
        <title>Thauera sp. KNDSS-Mac4 genome sequence and assembly.</title>
        <authorList>
            <person name="Mayilraj S."/>
        </authorList>
    </citation>
    <scope>NUCLEOTIDE SEQUENCE [LARGE SCALE GENOMIC DNA]</scope>
    <source>
        <strain evidence="6 7">KNDSS-Mac4</strain>
    </source>
</reference>
<keyword evidence="4" id="KW-0274">FAD</keyword>
<dbReference type="InterPro" id="IPR016169">
    <property type="entry name" value="FAD-bd_PCMH_sub2"/>
</dbReference>
<dbReference type="InterPro" id="IPR016164">
    <property type="entry name" value="FAD-linked_Oxase-like_C"/>
</dbReference>
<evidence type="ECO:0000256" key="1">
    <source>
        <dbReference type="ARBA" id="ARBA00001974"/>
    </source>
</evidence>
<dbReference type="Pfam" id="PF01565">
    <property type="entry name" value="FAD_binding_4"/>
    <property type="match status" value="1"/>
</dbReference>
<gene>
    <name evidence="6" type="ORF">CGK74_11050</name>
</gene>
<dbReference type="GO" id="GO:0003824">
    <property type="term" value="F:catalytic activity"/>
    <property type="evidence" value="ECO:0007669"/>
    <property type="project" value="InterPro"/>
</dbReference>
<dbReference type="InterPro" id="IPR036318">
    <property type="entry name" value="FAD-bd_PCMH-like_sf"/>
</dbReference>
<dbReference type="Pfam" id="PF02913">
    <property type="entry name" value="FAD-oxidase_C"/>
    <property type="match status" value="1"/>
</dbReference>
<dbReference type="InterPro" id="IPR016171">
    <property type="entry name" value="Vanillyl_alc_oxidase_C-sub2"/>
</dbReference>
<protein>
    <submittedName>
        <fullName evidence="6">Hydroxyacid dehydrogenase</fullName>
    </submittedName>
</protein>
<sequence length="458" mass="48474">MAPYLTDWRGRYRGAARAVVRPASTHEVAAVVSLCAEHDVPVVPQGGNTGLCGGATPGVDGEAIVLALGRLNRIREVDADNNTIVVEAGCTLAALQAAALGAGRLFPLSLASEGSCTIGGNLSTNAGGVQVLRYGNARELVLGLEAVLPDGRVWNGLRGLRKDNTGYDLKQLFIGAEGTLGIITAAVLKLFPAIHQRATAWVAVPDPGAAVRLLGLMRRQCGDRVTAFEIVGRSALDLVLAHIPDSRDPLPGRPEWSALIELSDPAETTDAAALLETALSRGVEEGFASDAVIANSIAQASALWALRENISEAQRLEGVSIKHDVSVPVSRIPEFLERARDALRQAWPDVRIVAFGHIGDGNLHYNLSKPAAEDNTAFVGRTNEVNRIVHDLVAVLGGSISAEHGLGQLKRDEILRYKTGVEMGLMRSIKRALDPKGLMNPGKVLDVIARAGCGDEQI</sequence>
<evidence type="ECO:0000259" key="5">
    <source>
        <dbReference type="PROSITE" id="PS51387"/>
    </source>
</evidence>
<organism evidence="6 7">
    <name type="scientific">Thauera propionica</name>
    <dbReference type="NCBI Taxonomy" id="2019431"/>
    <lineage>
        <taxon>Bacteria</taxon>
        <taxon>Pseudomonadati</taxon>
        <taxon>Pseudomonadota</taxon>
        <taxon>Betaproteobacteria</taxon>
        <taxon>Rhodocyclales</taxon>
        <taxon>Zoogloeaceae</taxon>
        <taxon>Thauera</taxon>
    </lineage>
</organism>
<dbReference type="InterPro" id="IPR051264">
    <property type="entry name" value="FAD-oxidored/transferase_4"/>
</dbReference>
<dbReference type="InterPro" id="IPR016167">
    <property type="entry name" value="FAD-bd_PCMH_sub1"/>
</dbReference>
<keyword evidence="7" id="KW-1185">Reference proteome</keyword>
<evidence type="ECO:0000256" key="4">
    <source>
        <dbReference type="ARBA" id="ARBA00022827"/>
    </source>
</evidence>
<dbReference type="InterPro" id="IPR006094">
    <property type="entry name" value="Oxid_FAD_bind_N"/>
</dbReference>
<evidence type="ECO:0000313" key="7">
    <source>
        <dbReference type="Proteomes" id="UP000215181"/>
    </source>
</evidence>
<evidence type="ECO:0000256" key="2">
    <source>
        <dbReference type="ARBA" id="ARBA00008000"/>
    </source>
</evidence>
<evidence type="ECO:0000256" key="3">
    <source>
        <dbReference type="ARBA" id="ARBA00022630"/>
    </source>
</evidence>
<comment type="caution">
    <text evidence="6">The sequence shown here is derived from an EMBL/GenBank/DDBJ whole genome shotgun (WGS) entry which is preliminary data.</text>
</comment>
<dbReference type="PANTHER" id="PTHR43716">
    <property type="entry name" value="D-2-HYDROXYGLUTARATE DEHYDROGENASE, MITOCHONDRIAL"/>
    <property type="match status" value="1"/>
</dbReference>
<dbReference type="PANTHER" id="PTHR43716:SF2">
    <property type="entry name" value="BLL6224 PROTEIN"/>
    <property type="match status" value="1"/>
</dbReference>
<accession>A0A235EXS0</accession>
<dbReference type="Gene3D" id="3.30.465.10">
    <property type="match status" value="1"/>
</dbReference>
<dbReference type="EMBL" id="NOIH01000012">
    <property type="protein sequence ID" value="OYD53832.1"/>
    <property type="molecule type" value="Genomic_DNA"/>
</dbReference>
<keyword evidence="3" id="KW-0285">Flavoprotein</keyword>
<dbReference type="Gene3D" id="3.30.70.2190">
    <property type="match status" value="1"/>
</dbReference>
<dbReference type="Gene3D" id="1.10.45.10">
    <property type="entry name" value="Vanillyl-alcohol Oxidase, Chain A, domain 4"/>
    <property type="match status" value="1"/>
</dbReference>
<dbReference type="SUPFAM" id="SSF56176">
    <property type="entry name" value="FAD-binding/transporter-associated domain-like"/>
    <property type="match status" value="1"/>
</dbReference>
<dbReference type="GO" id="GO:0071949">
    <property type="term" value="F:FAD binding"/>
    <property type="evidence" value="ECO:0007669"/>
    <property type="project" value="InterPro"/>
</dbReference>
<dbReference type="PROSITE" id="PS51387">
    <property type="entry name" value="FAD_PCMH"/>
    <property type="match status" value="1"/>
</dbReference>
<feature type="domain" description="FAD-binding PCMH-type" evidence="5">
    <location>
        <begin position="12"/>
        <end position="193"/>
    </location>
</feature>
<name>A0A235EXS0_9RHOO</name>